<name>A0ABR7ER86_9FIRM</name>
<dbReference type="Proteomes" id="UP000647235">
    <property type="component" value="Unassembled WGS sequence"/>
</dbReference>
<evidence type="ECO:0000313" key="3">
    <source>
        <dbReference type="EMBL" id="MBC5663830.1"/>
    </source>
</evidence>
<dbReference type="Pfam" id="PF13439">
    <property type="entry name" value="Glyco_transf_4"/>
    <property type="match status" value="1"/>
</dbReference>
<dbReference type="InterPro" id="IPR001296">
    <property type="entry name" value="Glyco_trans_1"/>
</dbReference>
<proteinExistence type="predicted"/>
<dbReference type="RefSeq" id="WP_117538342.1">
    <property type="nucleotide sequence ID" value="NZ_JACOOY010000001.1"/>
</dbReference>
<dbReference type="SUPFAM" id="SSF53756">
    <property type="entry name" value="UDP-Glycosyltransferase/glycogen phosphorylase"/>
    <property type="match status" value="1"/>
</dbReference>
<dbReference type="InterPro" id="IPR050194">
    <property type="entry name" value="Glycosyltransferase_grp1"/>
</dbReference>
<feature type="domain" description="Glycosyltransferase subfamily 4-like N-terminal" evidence="2">
    <location>
        <begin position="15"/>
        <end position="190"/>
    </location>
</feature>
<keyword evidence="4" id="KW-1185">Reference proteome</keyword>
<dbReference type="Pfam" id="PF00534">
    <property type="entry name" value="Glycos_transf_1"/>
    <property type="match status" value="1"/>
</dbReference>
<sequence>MRILSITAQKPNSTGSGVFLTELVKELAAKGHEQAVVAGVYKEDKTEVPENTKVYPVIFKSEELPFPIAGMSDEMPYESTRYCDMTEEMAGQFANVFLTKIRQAVKEFQPDLILSHHLYLLTALVREHFPELPVYGFCHNTDLRQLQKNVLKQEYIKAQIAKLNRIFALHEEQKTQICQMFHVTAEQVEVSGMGYNSHIFRDLHIRKVPGKTKIVFAGKISEKKGVESLIRSLAYLPYEADKLEVYLAGGAGNETEYARICRLAEKAPYPVHFLGKLEQMELAKVYNTCDIFALPSFSEGLPLTVIEALACGDRVVMSDLPGIREWLDTYAPGADIRYVELPRMNRVDEAVREELPAYEKRIAESLQESVEENCTRPADVSRISWGKIAEKVLV</sequence>
<evidence type="ECO:0000313" key="4">
    <source>
        <dbReference type="Proteomes" id="UP000647235"/>
    </source>
</evidence>
<dbReference type="PANTHER" id="PTHR45947:SF3">
    <property type="entry name" value="SULFOQUINOVOSYL TRANSFERASE SQD2"/>
    <property type="match status" value="1"/>
</dbReference>
<evidence type="ECO:0000259" key="1">
    <source>
        <dbReference type="Pfam" id="PF00534"/>
    </source>
</evidence>
<dbReference type="PANTHER" id="PTHR45947">
    <property type="entry name" value="SULFOQUINOVOSYL TRANSFERASE SQD2"/>
    <property type="match status" value="1"/>
</dbReference>
<gene>
    <name evidence="3" type="ORF">H8S07_00815</name>
</gene>
<dbReference type="Gene3D" id="3.40.50.2000">
    <property type="entry name" value="Glycogen Phosphorylase B"/>
    <property type="match status" value="2"/>
</dbReference>
<dbReference type="InterPro" id="IPR028098">
    <property type="entry name" value="Glyco_trans_4-like_N"/>
</dbReference>
<protein>
    <submittedName>
        <fullName evidence="3">Glycosyltransferase family 4 protein</fullName>
    </submittedName>
</protein>
<reference evidence="3 4" key="1">
    <citation type="submission" date="2020-08" db="EMBL/GenBank/DDBJ databases">
        <title>Genome public.</title>
        <authorList>
            <person name="Liu C."/>
            <person name="Sun Q."/>
        </authorList>
    </citation>
    <scope>NUCLEOTIDE SEQUENCE [LARGE SCALE GENOMIC DNA]</scope>
    <source>
        <strain evidence="3 4">NSJ-36</strain>
    </source>
</reference>
<comment type="caution">
    <text evidence="3">The sequence shown here is derived from an EMBL/GenBank/DDBJ whole genome shotgun (WGS) entry which is preliminary data.</text>
</comment>
<evidence type="ECO:0000259" key="2">
    <source>
        <dbReference type="Pfam" id="PF13439"/>
    </source>
</evidence>
<accession>A0ABR7ER86</accession>
<feature type="domain" description="Glycosyl transferase family 1" evidence="1">
    <location>
        <begin position="208"/>
        <end position="330"/>
    </location>
</feature>
<dbReference type="CDD" id="cd03801">
    <property type="entry name" value="GT4_PimA-like"/>
    <property type="match status" value="1"/>
</dbReference>
<dbReference type="EMBL" id="JACOOY010000001">
    <property type="protein sequence ID" value="MBC5663830.1"/>
    <property type="molecule type" value="Genomic_DNA"/>
</dbReference>
<organism evidence="3 4">
    <name type="scientific">Dorea hominis</name>
    <dbReference type="NCBI Taxonomy" id="2763040"/>
    <lineage>
        <taxon>Bacteria</taxon>
        <taxon>Bacillati</taxon>
        <taxon>Bacillota</taxon>
        <taxon>Clostridia</taxon>
        <taxon>Lachnospirales</taxon>
        <taxon>Lachnospiraceae</taxon>
        <taxon>Dorea</taxon>
    </lineage>
</organism>